<evidence type="ECO:0000313" key="3">
    <source>
        <dbReference type="EMBL" id="CAM36300.1"/>
    </source>
</evidence>
<organism evidence="3">
    <name type="scientific">Thermobia domestica</name>
    <name type="common">Firebrat</name>
    <name type="synonym">Lepisma domestica</name>
    <dbReference type="NCBI Taxonomy" id="89055"/>
    <lineage>
        <taxon>Eukaryota</taxon>
        <taxon>Metazoa</taxon>
        <taxon>Ecdysozoa</taxon>
        <taxon>Arthropoda</taxon>
        <taxon>Hexapoda</taxon>
        <taxon>Insecta</taxon>
        <taxon>Zygentoma</taxon>
        <taxon>Lepismatidae</taxon>
        <taxon>Thermobia</taxon>
    </lineage>
</organism>
<dbReference type="AlphaFoldDB" id="A4FSF7"/>
<feature type="non-terminal residue" evidence="3">
    <location>
        <position position="1"/>
    </location>
</feature>
<evidence type="ECO:0000256" key="1">
    <source>
        <dbReference type="ARBA" id="ARBA00008486"/>
    </source>
</evidence>
<comment type="similarity">
    <text evidence="1">Belongs to the hcp beta-lactamase family.</text>
</comment>
<dbReference type="EMBL" id="AM495098">
    <property type="protein sequence ID" value="CAM36300.1"/>
    <property type="molecule type" value="mRNA"/>
</dbReference>
<dbReference type="InterPro" id="IPR006597">
    <property type="entry name" value="Sel1-like"/>
</dbReference>
<dbReference type="SUPFAM" id="SSF81901">
    <property type="entry name" value="HCP-like"/>
    <property type="match status" value="1"/>
</dbReference>
<reference evidence="3" key="1">
    <citation type="journal article" date="2007" name="Insect Biochem. Mol. Biol.">
        <title>Identification of immune-related genes from an apterygote insect, the firebrat Thermobia domestica.</title>
        <authorList>
            <person name="Altincicek B."/>
            <person name="Vilcinskas A."/>
        </authorList>
    </citation>
    <scope>NUCLEOTIDE SEQUENCE</scope>
    <source>
        <strain evidence="3">10</strain>
    </source>
</reference>
<evidence type="ECO:0000256" key="2">
    <source>
        <dbReference type="ARBA" id="ARBA00022737"/>
    </source>
</evidence>
<dbReference type="Pfam" id="PF08238">
    <property type="entry name" value="Sel1"/>
    <property type="match status" value="4"/>
</dbReference>
<dbReference type="SMART" id="SM00671">
    <property type="entry name" value="SEL1"/>
    <property type="match status" value="3"/>
</dbReference>
<protein>
    <recommendedName>
        <fullName evidence="4">Cytochrome c oxidase assembly factor 7</fullName>
    </recommendedName>
</protein>
<dbReference type="InterPro" id="IPR011990">
    <property type="entry name" value="TPR-like_helical_dom_sf"/>
</dbReference>
<proteinExistence type="evidence at transcript level"/>
<accession>A4FSF7</accession>
<dbReference type="GO" id="GO:0005758">
    <property type="term" value="C:mitochondrial intermembrane space"/>
    <property type="evidence" value="ECO:0007669"/>
    <property type="project" value="TreeGrafter"/>
</dbReference>
<dbReference type="Gene3D" id="1.25.40.10">
    <property type="entry name" value="Tetratricopeptide repeat domain"/>
    <property type="match status" value="1"/>
</dbReference>
<evidence type="ECO:0008006" key="4">
    <source>
        <dbReference type="Google" id="ProtNLM"/>
    </source>
</evidence>
<dbReference type="PANTHER" id="PTHR13891">
    <property type="entry name" value="CYTOCHROME C OXIDASE ASSEMBLY FACTOR 7"/>
    <property type="match status" value="1"/>
</dbReference>
<name>A4FSF7_THEDO</name>
<dbReference type="InterPro" id="IPR040239">
    <property type="entry name" value="HcpB-like"/>
</dbReference>
<sequence>EYYQKGCDKGMADACLNAGLMCVSNSPQFKASGNYKYGLELLEKSCQGNNAFSCYYISGMFIAGVKDVFEKGMVKAHKYALKACELGNMFACANLSQMYKKGDGVEKNEELANKYKKKAIEMQEEVRNPLPTLTFQEGDNKI</sequence>
<dbReference type="PANTHER" id="PTHR13891:SF1">
    <property type="entry name" value="CYTOCHROME C OXIDASE ASSEMBLY FACTOR 7"/>
    <property type="match status" value="1"/>
</dbReference>
<keyword evidence="2" id="KW-0677">Repeat</keyword>